<dbReference type="PANTHER" id="PTHR33713:SF6">
    <property type="entry name" value="ANTITOXIN YEFM"/>
    <property type="match status" value="1"/>
</dbReference>
<evidence type="ECO:0000313" key="4">
    <source>
        <dbReference type="Proteomes" id="UP000656077"/>
    </source>
</evidence>
<evidence type="ECO:0000313" key="3">
    <source>
        <dbReference type="EMBL" id="MVX67278.1"/>
    </source>
</evidence>
<dbReference type="Proteomes" id="UP000656077">
    <property type="component" value="Unassembled WGS sequence"/>
</dbReference>
<accession>A0A964RTC8</accession>
<reference evidence="3" key="1">
    <citation type="submission" date="2019-12" db="EMBL/GenBank/DDBJ databases">
        <title>Microbes associate with the intestines of laboratory mice.</title>
        <authorList>
            <person name="Navarre W."/>
            <person name="Wong E."/>
        </authorList>
    </citation>
    <scope>NUCLEOTIDE SEQUENCE</scope>
    <source>
        <strain evidence="3">NM79_F5</strain>
    </source>
</reference>
<comment type="similarity">
    <text evidence="1 2">Belongs to the phD/YefM antitoxin family.</text>
</comment>
<dbReference type="RefSeq" id="WP_160361697.1">
    <property type="nucleotide sequence ID" value="NZ_WSRQ01000112.1"/>
</dbReference>
<organism evidence="3 4">
    <name type="scientific">Clostridium chromiireducens</name>
    <dbReference type="NCBI Taxonomy" id="225345"/>
    <lineage>
        <taxon>Bacteria</taxon>
        <taxon>Bacillati</taxon>
        <taxon>Bacillota</taxon>
        <taxon>Clostridia</taxon>
        <taxon>Eubacteriales</taxon>
        <taxon>Clostridiaceae</taxon>
        <taxon>Clostridium</taxon>
    </lineage>
</organism>
<dbReference type="Pfam" id="PF02604">
    <property type="entry name" value="PhdYeFM_antitox"/>
    <property type="match status" value="1"/>
</dbReference>
<name>A0A964RTC8_9CLOT</name>
<gene>
    <name evidence="3" type="ORF">GKZ28_26940</name>
</gene>
<dbReference type="EMBL" id="WSRQ01000112">
    <property type="protein sequence ID" value="MVX67278.1"/>
    <property type="molecule type" value="Genomic_DNA"/>
</dbReference>
<dbReference type="Gene3D" id="3.40.1620.10">
    <property type="entry name" value="YefM-like domain"/>
    <property type="match status" value="1"/>
</dbReference>
<comment type="function">
    <text evidence="2">Antitoxin component of a type II toxin-antitoxin (TA) system.</text>
</comment>
<dbReference type="AlphaFoldDB" id="A0A964RTC8"/>
<dbReference type="InterPro" id="IPR006442">
    <property type="entry name" value="Antitoxin_Phd/YefM"/>
</dbReference>
<dbReference type="PANTHER" id="PTHR33713">
    <property type="entry name" value="ANTITOXIN YAFN-RELATED"/>
    <property type="match status" value="1"/>
</dbReference>
<proteinExistence type="inferred from homology"/>
<evidence type="ECO:0000256" key="1">
    <source>
        <dbReference type="ARBA" id="ARBA00009981"/>
    </source>
</evidence>
<comment type="caution">
    <text evidence="3">The sequence shown here is derived from an EMBL/GenBank/DDBJ whole genome shotgun (WGS) entry which is preliminary data.</text>
</comment>
<evidence type="ECO:0000256" key="2">
    <source>
        <dbReference type="RuleBase" id="RU362080"/>
    </source>
</evidence>
<dbReference type="InterPro" id="IPR051405">
    <property type="entry name" value="phD/YefM_antitoxin"/>
</dbReference>
<dbReference type="InterPro" id="IPR036165">
    <property type="entry name" value="YefM-like_sf"/>
</dbReference>
<sequence>MIAVNYTNVRENLKAYCDKVNDEDETVIITRKDNKNVVLISQNEYNNMLENIKILKDPKYFIKLYKSLKQLENSDLKEINL</sequence>
<dbReference type="SUPFAM" id="SSF143120">
    <property type="entry name" value="YefM-like"/>
    <property type="match status" value="1"/>
</dbReference>
<protein>
    <recommendedName>
        <fullName evidence="2">Antitoxin</fullName>
    </recommendedName>
</protein>